<protein>
    <submittedName>
        <fullName evidence="3">Uncharacterized protein</fullName>
    </submittedName>
</protein>
<dbReference type="Proteomes" id="UP001432322">
    <property type="component" value="Unassembled WGS sequence"/>
</dbReference>
<keyword evidence="2" id="KW-0812">Transmembrane</keyword>
<proteinExistence type="predicted"/>
<evidence type="ECO:0000313" key="3">
    <source>
        <dbReference type="EMBL" id="GMT26867.1"/>
    </source>
</evidence>
<feature type="non-terminal residue" evidence="3">
    <location>
        <position position="1"/>
    </location>
</feature>
<dbReference type="EMBL" id="BTSY01000005">
    <property type="protein sequence ID" value="GMT26867.1"/>
    <property type="molecule type" value="Genomic_DNA"/>
</dbReference>
<name>A0AAV5W795_9BILA</name>
<dbReference type="AlphaFoldDB" id="A0AAV5W795"/>
<keyword evidence="4" id="KW-1185">Reference proteome</keyword>
<gene>
    <name evidence="3" type="ORF">PFISCL1PPCAC_18164</name>
</gene>
<feature type="non-terminal residue" evidence="3">
    <location>
        <position position="109"/>
    </location>
</feature>
<organism evidence="3 4">
    <name type="scientific">Pristionchus fissidentatus</name>
    <dbReference type="NCBI Taxonomy" id="1538716"/>
    <lineage>
        <taxon>Eukaryota</taxon>
        <taxon>Metazoa</taxon>
        <taxon>Ecdysozoa</taxon>
        <taxon>Nematoda</taxon>
        <taxon>Chromadorea</taxon>
        <taxon>Rhabditida</taxon>
        <taxon>Rhabditina</taxon>
        <taxon>Diplogasteromorpha</taxon>
        <taxon>Diplogasteroidea</taxon>
        <taxon>Neodiplogasteridae</taxon>
        <taxon>Pristionchus</taxon>
    </lineage>
</organism>
<evidence type="ECO:0000256" key="1">
    <source>
        <dbReference type="SAM" id="MobiDB-lite"/>
    </source>
</evidence>
<feature type="region of interest" description="Disordered" evidence="1">
    <location>
        <begin position="83"/>
        <end position="109"/>
    </location>
</feature>
<reference evidence="3" key="1">
    <citation type="submission" date="2023-10" db="EMBL/GenBank/DDBJ databases">
        <title>Genome assembly of Pristionchus species.</title>
        <authorList>
            <person name="Yoshida K."/>
            <person name="Sommer R.J."/>
        </authorList>
    </citation>
    <scope>NUCLEOTIDE SEQUENCE</scope>
    <source>
        <strain evidence="3">RS5133</strain>
    </source>
</reference>
<evidence type="ECO:0000256" key="2">
    <source>
        <dbReference type="SAM" id="Phobius"/>
    </source>
</evidence>
<evidence type="ECO:0000313" key="4">
    <source>
        <dbReference type="Proteomes" id="UP001432322"/>
    </source>
</evidence>
<sequence length="109" mass="12190">FPTPPPNTIREDPVWAPLTSSKLSRQLESQEDFKFMELSDVGRSPKVKQKEKSAGLFAFLIVSIVFWVFAFVLTPFYAYKNPATISNDADQTSREKATGATKDTTVDKA</sequence>
<keyword evidence="2" id="KW-0472">Membrane</keyword>
<accession>A0AAV5W795</accession>
<feature type="transmembrane region" description="Helical" evidence="2">
    <location>
        <begin position="56"/>
        <end position="78"/>
    </location>
</feature>
<keyword evidence="2" id="KW-1133">Transmembrane helix</keyword>
<comment type="caution">
    <text evidence="3">The sequence shown here is derived from an EMBL/GenBank/DDBJ whole genome shotgun (WGS) entry which is preliminary data.</text>
</comment>